<evidence type="ECO:0000256" key="1">
    <source>
        <dbReference type="SAM" id="SignalP"/>
    </source>
</evidence>
<comment type="caution">
    <text evidence="3">The sequence shown here is derived from an EMBL/GenBank/DDBJ whole genome shotgun (WGS) entry which is preliminary data.</text>
</comment>
<dbReference type="PANTHER" id="PTHR15629">
    <property type="entry name" value="SH3YL1 PROTEIN"/>
    <property type="match status" value="1"/>
</dbReference>
<dbReference type="InterPro" id="IPR007461">
    <property type="entry name" value="Ysc84_actin-binding"/>
</dbReference>
<feature type="signal peptide" evidence="1">
    <location>
        <begin position="1"/>
        <end position="22"/>
    </location>
</feature>
<dbReference type="PROSITE" id="PS51257">
    <property type="entry name" value="PROKAR_LIPOPROTEIN"/>
    <property type="match status" value="1"/>
</dbReference>
<evidence type="ECO:0000313" key="3">
    <source>
        <dbReference type="EMBL" id="HGC43380.1"/>
    </source>
</evidence>
<dbReference type="GO" id="GO:0035091">
    <property type="term" value="F:phosphatidylinositol binding"/>
    <property type="evidence" value="ECO:0007669"/>
    <property type="project" value="TreeGrafter"/>
</dbReference>
<evidence type="ECO:0000259" key="2">
    <source>
        <dbReference type="Pfam" id="PF04366"/>
    </source>
</evidence>
<sequence length="226" mass="22906">MLRSLRLTALAALGSLTLASCAQMSSGSKTTGAIDQQALVDNATHVVGVMDANAGPKAAALLQKAKAVVIFPDMIKGGIGIGASHGKGVMLAHQATRWSEPAFYDSTSISLGLQIGAEESAVVMFLMTEKAYDAMLQTSTFSLKAQGGLALADLNTAGQAQISGADVVIWSKSSGAFGGLALAGSDISQDSSADRAYYGKPVFAPEIVSGKVSNPKAASLIKALGG</sequence>
<organism evidence="3">
    <name type="scientific">Acidicaldus sp</name>
    <dbReference type="NCBI Taxonomy" id="1872105"/>
    <lineage>
        <taxon>Bacteria</taxon>
        <taxon>Pseudomonadati</taxon>
        <taxon>Pseudomonadota</taxon>
        <taxon>Alphaproteobacteria</taxon>
        <taxon>Acetobacterales</taxon>
        <taxon>Acetobacteraceae</taxon>
        <taxon>Acidicaldus</taxon>
    </lineage>
</organism>
<name>A0A8J4HCV4_9PROT</name>
<feature type="domain" description="Ysc84 actin-binding" evidence="2">
    <location>
        <begin position="108"/>
        <end position="224"/>
    </location>
</feature>
<proteinExistence type="predicted"/>
<reference evidence="3" key="1">
    <citation type="journal article" date="2020" name="mSystems">
        <title>Genome- and Community-Level Interaction Insights into Carbon Utilization and Element Cycling Functions of Hydrothermarchaeota in Hydrothermal Sediment.</title>
        <authorList>
            <person name="Zhou Z."/>
            <person name="Liu Y."/>
            <person name="Xu W."/>
            <person name="Pan J."/>
            <person name="Luo Z.H."/>
            <person name="Li M."/>
        </authorList>
    </citation>
    <scope>NUCLEOTIDE SEQUENCE</scope>
    <source>
        <strain evidence="3">SpSt-997</strain>
    </source>
</reference>
<dbReference type="AlphaFoldDB" id="A0A8J4HCV4"/>
<accession>A0A8J4HCV4</accession>
<dbReference type="CDD" id="cd11524">
    <property type="entry name" value="SYLF"/>
    <property type="match status" value="1"/>
</dbReference>
<gene>
    <name evidence="3" type="ORF">ENY07_09220</name>
</gene>
<dbReference type="Pfam" id="PF04366">
    <property type="entry name" value="Ysc84"/>
    <property type="match status" value="1"/>
</dbReference>
<protein>
    <recommendedName>
        <fullName evidence="2">Ysc84 actin-binding domain-containing protein</fullName>
    </recommendedName>
</protein>
<keyword evidence="1" id="KW-0732">Signal</keyword>
<feature type="chain" id="PRO_5035175672" description="Ysc84 actin-binding domain-containing protein" evidence="1">
    <location>
        <begin position="23"/>
        <end position="226"/>
    </location>
</feature>
<dbReference type="PANTHER" id="PTHR15629:SF2">
    <property type="entry name" value="SH3 DOMAIN-CONTAINING YSC84-LIKE PROTEIN 1"/>
    <property type="match status" value="1"/>
</dbReference>
<dbReference type="InterPro" id="IPR051702">
    <property type="entry name" value="SH3_domain_YSC84-like"/>
</dbReference>
<dbReference type="EMBL" id="DTQM01000179">
    <property type="protein sequence ID" value="HGC43380.1"/>
    <property type="molecule type" value="Genomic_DNA"/>
</dbReference>